<dbReference type="AlphaFoldDB" id="A0A6N6K9V5"/>
<dbReference type="InterPro" id="IPR010862">
    <property type="entry name" value="DUF1493"/>
</dbReference>
<gene>
    <name evidence="1" type="ORF">DXF85_03630</name>
</gene>
<dbReference type="Pfam" id="PF07377">
    <property type="entry name" value="DUF1493"/>
    <property type="match status" value="1"/>
</dbReference>
<accession>A0A6N6K9V5</accession>
<reference evidence="1 2" key="1">
    <citation type="submission" date="2018-08" db="EMBL/GenBank/DDBJ databases">
        <title>Complete genomic analysis of a Citrobacter pasteurii isolated from cockles (Cerastoderma edule) containing a new chromosomic qnrB allele.</title>
        <authorList>
            <person name="Rodrigues A."/>
            <person name="Baptista T."/>
            <person name="Quesada A."/>
            <person name="Campos M.J."/>
        </authorList>
    </citation>
    <scope>NUCLEOTIDE SEQUENCE [LARGE SCALE GENOMIC DNA]</scope>
    <source>
        <strain evidence="1 2">BA18</strain>
    </source>
</reference>
<evidence type="ECO:0000313" key="1">
    <source>
        <dbReference type="EMBL" id="KAA1280376.1"/>
    </source>
</evidence>
<name>A0A6N6K9V5_9ENTR</name>
<evidence type="ECO:0000313" key="2">
    <source>
        <dbReference type="Proteomes" id="UP000468420"/>
    </source>
</evidence>
<organism evidence="1 2">
    <name type="scientific">Citrobacter pasteurii</name>
    <dbReference type="NCBI Taxonomy" id="1563222"/>
    <lineage>
        <taxon>Bacteria</taxon>
        <taxon>Pseudomonadati</taxon>
        <taxon>Pseudomonadota</taxon>
        <taxon>Gammaproteobacteria</taxon>
        <taxon>Enterobacterales</taxon>
        <taxon>Enterobacteriaceae</taxon>
        <taxon>Citrobacter</taxon>
    </lineage>
</organism>
<dbReference type="EMBL" id="QRDC01000002">
    <property type="protein sequence ID" value="KAA1280376.1"/>
    <property type="molecule type" value="Genomic_DNA"/>
</dbReference>
<dbReference type="RefSeq" id="WP_149691352.1">
    <property type="nucleotide sequence ID" value="NZ_JACERU010000001.1"/>
</dbReference>
<protein>
    <submittedName>
        <fullName evidence="1">DUF1493 family protein</fullName>
    </submittedName>
</protein>
<proteinExistence type="predicted"/>
<sequence>MDIILMSIQDDVLTLFREEIPGYLDENWKEVPLELDSDLFEAPGDDLYDALRKYRKMFNIDLSEVNWACYYPWENTPLLTRWFKANREEVEATRIPLTVRMFAESAEAGKWLFEVWDDKQKDET</sequence>
<comment type="caution">
    <text evidence="1">The sequence shown here is derived from an EMBL/GenBank/DDBJ whole genome shotgun (WGS) entry which is preliminary data.</text>
</comment>
<dbReference type="Proteomes" id="UP000468420">
    <property type="component" value="Unassembled WGS sequence"/>
</dbReference>